<feature type="transmembrane region" description="Helical" evidence="1">
    <location>
        <begin position="538"/>
        <end position="554"/>
    </location>
</feature>
<keyword evidence="1" id="KW-1133">Transmembrane helix</keyword>
<accession>A0A0K9H0J5</accession>
<feature type="transmembrane region" description="Helical" evidence="1">
    <location>
        <begin position="369"/>
        <end position="386"/>
    </location>
</feature>
<evidence type="ECO:0000313" key="3">
    <source>
        <dbReference type="Proteomes" id="UP000037146"/>
    </source>
</evidence>
<feature type="transmembrane region" description="Helical" evidence="1">
    <location>
        <begin position="488"/>
        <end position="505"/>
    </location>
</feature>
<dbReference type="PATRIC" id="fig|1679170.3.peg.5035"/>
<name>A0A0K9H0J5_9BACI</name>
<feature type="transmembrane region" description="Helical" evidence="1">
    <location>
        <begin position="392"/>
        <end position="411"/>
    </location>
</feature>
<reference evidence="3" key="1">
    <citation type="submission" date="2015-07" db="EMBL/GenBank/DDBJ databases">
        <title>Genome sequencing project for genomic taxonomy and phylogenomics of Bacillus-like bacteria.</title>
        <authorList>
            <person name="Liu B."/>
            <person name="Wang J."/>
            <person name="Zhu Y."/>
            <person name="Liu G."/>
            <person name="Chen Q."/>
            <person name="Chen Z."/>
            <person name="Lan J."/>
            <person name="Che J."/>
            <person name="Ge C."/>
            <person name="Shi H."/>
            <person name="Pan Z."/>
            <person name="Liu X."/>
        </authorList>
    </citation>
    <scope>NUCLEOTIDE SEQUENCE [LARGE SCALE GENOMIC DNA]</scope>
    <source>
        <strain evidence="3">FJAT-27997</strain>
    </source>
</reference>
<dbReference type="Proteomes" id="UP000037146">
    <property type="component" value="Unassembled WGS sequence"/>
</dbReference>
<evidence type="ECO:0000313" key="2">
    <source>
        <dbReference type="EMBL" id="KMY52474.1"/>
    </source>
</evidence>
<feature type="transmembrane region" description="Helical" evidence="1">
    <location>
        <begin position="592"/>
        <end position="613"/>
    </location>
</feature>
<feature type="transmembrane region" description="Helical" evidence="1">
    <location>
        <begin position="462"/>
        <end position="481"/>
    </location>
</feature>
<dbReference type="STRING" id="1679170.AC625_22320"/>
<keyword evidence="1" id="KW-0812">Transmembrane</keyword>
<evidence type="ECO:0000256" key="1">
    <source>
        <dbReference type="SAM" id="Phobius"/>
    </source>
</evidence>
<feature type="transmembrane region" description="Helical" evidence="1">
    <location>
        <begin position="344"/>
        <end position="362"/>
    </location>
</feature>
<dbReference type="InterPro" id="IPR043748">
    <property type="entry name" value="DUF5693"/>
</dbReference>
<feature type="transmembrane region" description="Helical" evidence="1">
    <location>
        <begin position="561"/>
        <end position="586"/>
    </location>
</feature>
<dbReference type="EMBL" id="LFZW01000001">
    <property type="protein sequence ID" value="KMY52474.1"/>
    <property type="molecule type" value="Genomic_DNA"/>
</dbReference>
<sequence>MNDLNLKNRRWLWSIMILLLIVSLPGLSDRWKVEWQNNQYEMILPFNEIQDLTKDFGKDKITLAQALSSLKEAGLDTVSFEPDTLSELENQHVISILSQQNIKDLTLFNDEQLPLIKEKGVYITVPEDSYYQKQILNNLKNKKVKINNTIVYFIPDPKGDIRSTPIGYNQEAIQMVKDYGLNFVLRLKNSTFNVNKKMIDEVLKLDDEHLTSVLFSGSDVIGSPKPQEIKKWAKQLNDAGLSFYAIEFSDQKGMQTIAKETDYSIIRLHSLNIDKKTFHEKVDRATRAVKERNIRALFLHLDNGSSKESLKSATKYISQVKKEMPSLFVAGEAKPFDDISVSKWLVAVVLLSGVIFTALAAMEIMNKKIGALAAIFMGLVAVFYLLTSKLVFLQVFALIIAVITPIFAVLFKRERSGFKGITIHYLQAVAISIIGIIIVLGLLNGNEFLTKMEVFKGVKLVYIVPILFVTVYAFWGQILTILKSQVKYWHIALILVIAAVGYYYIGRTGNSGSVSELELTIRQKLEEAFYVRPRTKEFLIGFPFYMLALYVMSFNKKWGKFILIPGVIGFLSIMNTFTHLHIPLYISTLRTFYSIVLGFIVGYLFIIVFKFGYRYISRMVKARWP</sequence>
<protein>
    <submittedName>
        <fullName evidence="2">Uncharacterized protein</fullName>
    </submittedName>
</protein>
<dbReference type="Pfam" id="PF18949">
    <property type="entry name" value="DUF5693"/>
    <property type="match status" value="1"/>
</dbReference>
<gene>
    <name evidence="2" type="ORF">AC625_22320</name>
</gene>
<dbReference type="AlphaFoldDB" id="A0A0K9H0J5"/>
<keyword evidence="1" id="KW-0472">Membrane</keyword>
<keyword evidence="3" id="KW-1185">Reference proteome</keyword>
<feature type="transmembrane region" description="Helical" evidence="1">
    <location>
        <begin position="423"/>
        <end position="442"/>
    </location>
</feature>
<comment type="caution">
    <text evidence="2">The sequence shown here is derived from an EMBL/GenBank/DDBJ whole genome shotgun (WGS) entry which is preliminary data.</text>
</comment>
<proteinExistence type="predicted"/>
<organism evidence="2 3">
    <name type="scientific">Peribacillus loiseleuriae</name>
    <dbReference type="NCBI Taxonomy" id="1679170"/>
    <lineage>
        <taxon>Bacteria</taxon>
        <taxon>Bacillati</taxon>
        <taxon>Bacillota</taxon>
        <taxon>Bacilli</taxon>
        <taxon>Bacillales</taxon>
        <taxon>Bacillaceae</taxon>
        <taxon>Peribacillus</taxon>
    </lineage>
</organism>